<sequence length="176" mass="18973">MGKEAAVQQDRARPGKDAGPGRRLDRPVVAPGGRRAQENRTKPRARRRAGNVLPRARAAAPVAQNKKIGRGGEKTEIKAPPPALPALFCAPPRGPEGREGRRASVGRARHSLFESSCPLKDVACEKICGREIVNERRQALLVGTIRARCRINLFLAGLSLAELGEKSEDDVGLPLL</sequence>
<protein>
    <submittedName>
        <fullName evidence="2">Putative endosomal integral membrane protein</fullName>
    </submittedName>
</protein>
<evidence type="ECO:0000313" key="3">
    <source>
        <dbReference type="Proteomes" id="UP000284403"/>
    </source>
</evidence>
<feature type="region of interest" description="Disordered" evidence="1">
    <location>
        <begin position="1"/>
        <end position="101"/>
    </location>
</feature>
<name>A0A422MUW6_9TRYP</name>
<reference evidence="2 3" key="1">
    <citation type="journal article" date="2018" name="BMC Genomics">
        <title>Genomic comparison of Trypanosoma conorhini and Trypanosoma rangeli to Trypanosoma cruzi strains of high and low virulence.</title>
        <authorList>
            <person name="Bradwell K.R."/>
            <person name="Koparde V.N."/>
            <person name="Matveyev A.V."/>
            <person name="Serrano M.G."/>
            <person name="Alves J.M."/>
            <person name="Parikh H."/>
            <person name="Huang B."/>
            <person name="Lee V."/>
            <person name="Espinosa-Alvarez O."/>
            <person name="Ortiz P.A."/>
            <person name="Costa-Martins A.G."/>
            <person name="Teixeira M.M."/>
            <person name="Buck G.A."/>
        </authorList>
    </citation>
    <scope>NUCLEOTIDE SEQUENCE [LARGE SCALE GENOMIC DNA]</scope>
    <source>
        <strain evidence="2 3">025E</strain>
    </source>
</reference>
<proteinExistence type="predicted"/>
<evidence type="ECO:0000256" key="1">
    <source>
        <dbReference type="SAM" id="MobiDB-lite"/>
    </source>
</evidence>
<keyword evidence="3" id="KW-1185">Reference proteome</keyword>
<comment type="caution">
    <text evidence="2">The sequence shown here is derived from an EMBL/GenBank/DDBJ whole genome shotgun (WGS) entry which is preliminary data.</text>
</comment>
<dbReference type="GeneID" id="40323183"/>
<dbReference type="EMBL" id="MKKU01001189">
    <property type="protein sequence ID" value="RNE96997.1"/>
    <property type="molecule type" value="Genomic_DNA"/>
</dbReference>
<gene>
    <name evidence="2" type="ORF">Tco025E_09572</name>
</gene>
<organism evidence="2 3">
    <name type="scientific">Trypanosoma conorhini</name>
    <dbReference type="NCBI Taxonomy" id="83891"/>
    <lineage>
        <taxon>Eukaryota</taxon>
        <taxon>Discoba</taxon>
        <taxon>Euglenozoa</taxon>
        <taxon>Kinetoplastea</taxon>
        <taxon>Metakinetoplastina</taxon>
        <taxon>Trypanosomatida</taxon>
        <taxon>Trypanosomatidae</taxon>
        <taxon>Trypanosoma</taxon>
    </lineage>
</organism>
<accession>A0A422MUW6</accession>
<feature type="compositionally biased region" description="Basic and acidic residues" evidence="1">
    <location>
        <begin position="10"/>
        <end position="26"/>
    </location>
</feature>
<dbReference type="AlphaFoldDB" id="A0A422MUW6"/>
<dbReference type="Proteomes" id="UP000284403">
    <property type="component" value="Unassembled WGS sequence"/>
</dbReference>
<dbReference type="RefSeq" id="XP_029223493.1">
    <property type="nucleotide sequence ID" value="XM_029376384.1"/>
</dbReference>
<feature type="compositionally biased region" description="Low complexity" evidence="1">
    <location>
        <begin position="52"/>
        <end position="63"/>
    </location>
</feature>
<evidence type="ECO:0000313" key="2">
    <source>
        <dbReference type="EMBL" id="RNE96997.1"/>
    </source>
</evidence>